<dbReference type="Proteomes" id="UP000319160">
    <property type="component" value="Unassembled WGS sequence"/>
</dbReference>
<dbReference type="InterPro" id="IPR016181">
    <property type="entry name" value="Acyl_CoA_acyltransferase"/>
</dbReference>
<dbReference type="PANTHER" id="PTHR42791">
    <property type="entry name" value="GNAT FAMILY ACETYLTRANSFERASE"/>
    <property type="match status" value="1"/>
</dbReference>
<evidence type="ECO:0000259" key="1">
    <source>
        <dbReference type="PROSITE" id="PS51186"/>
    </source>
</evidence>
<dbReference type="Pfam" id="PF00583">
    <property type="entry name" value="Acetyltransf_1"/>
    <property type="match status" value="1"/>
</dbReference>
<dbReference type="Gene3D" id="3.40.630.30">
    <property type="match status" value="1"/>
</dbReference>
<dbReference type="STRING" id="2512241.A0A553I8Q1"/>
<keyword evidence="3" id="KW-1185">Reference proteome</keyword>
<dbReference type="AlphaFoldDB" id="A0A553I8Q1"/>
<protein>
    <recommendedName>
        <fullName evidence="1">N-acetyltransferase domain-containing protein</fullName>
    </recommendedName>
</protein>
<sequence>MATPDKDAVLVEVINNEDDFTEGYQCISEAFGRQIHDGIWTAFNPGWETPEGQVAGANRMVQRWRSVTTDNKGNPNTVFLKATLPDGGRRIIVGFAVWVQASAVEGYGNIASDDVKMDLEPLYPGNETEQRFLRQMLGSLTKRRVEYVRAKATADPPAIMALDLCVTHPAFQRRGIASKLVQWGLDEARRRGIPDATTEASSMGRHAYAKLGFKPRGSDIVYEVDDEFSSRDKPPNLFMVYSHNSE</sequence>
<dbReference type="GO" id="GO:0016747">
    <property type="term" value="F:acyltransferase activity, transferring groups other than amino-acyl groups"/>
    <property type="evidence" value="ECO:0007669"/>
    <property type="project" value="InterPro"/>
</dbReference>
<name>A0A553I8Q1_9PEZI</name>
<dbReference type="EMBL" id="VFLP01000010">
    <property type="protein sequence ID" value="TRX96589.1"/>
    <property type="molecule type" value="Genomic_DNA"/>
</dbReference>
<feature type="domain" description="N-acetyltransferase" evidence="1">
    <location>
        <begin position="93"/>
        <end position="235"/>
    </location>
</feature>
<evidence type="ECO:0000313" key="2">
    <source>
        <dbReference type="EMBL" id="TRX96589.1"/>
    </source>
</evidence>
<dbReference type="InterPro" id="IPR052523">
    <property type="entry name" value="Trichothecene_AcTrans"/>
</dbReference>
<accession>A0A553I8Q1</accession>
<dbReference type="CDD" id="cd04301">
    <property type="entry name" value="NAT_SF"/>
    <property type="match status" value="1"/>
</dbReference>
<gene>
    <name evidence="2" type="ORF">FHL15_002491</name>
</gene>
<organism evidence="2 3">
    <name type="scientific">Xylaria flabelliformis</name>
    <dbReference type="NCBI Taxonomy" id="2512241"/>
    <lineage>
        <taxon>Eukaryota</taxon>
        <taxon>Fungi</taxon>
        <taxon>Dikarya</taxon>
        <taxon>Ascomycota</taxon>
        <taxon>Pezizomycotina</taxon>
        <taxon>Sordariomycetes</taxon>
        <taxon>Xylariomycetidae</taxon>
        <taxon>Xylariales</taxon>
        <taxon>Xylariaceae</taxon>
        <taxon>Xylaria</taxon>
    </lineage>
</organism>
<comment type="caution">
    <text evidence="2">The sequence shown here is derived from an EMBL/GenBank/DDBJ whole genome shotgun (WGS) entry which is preliminary data.</text>
</comment>
<dbReference type="SUPFAM" id="SSF55729">
    <property type="entry name" value="Acyl-CoA N-acyltransferases (Nat)"/>
    <property type="match status" value="1"/>
</dbReference>
<dbReference type="InterPro" id="IPR000182">
    <property type="entry name" value="GNAT_dom"/>
</dbReference>
<evidence type="ECO:0000313" key="3">
    <source>
        <dbReference type="Proteomes" id="UP000319160"/>
    </source>
</evidence>
<reference evidence="3" key="1">
    <citation type="submission" date="2019-06" db="EMBL/GenBank/DDBJ databases">
        <title>Draft genome sequence of the griseofulvin-producing fungus Xylaria cubensis strain G536.</title>
        <authorList>
            <person name="Mead M.E."/>
            <person name="Raja H.A."/>
            <person name="Steenwyk J.L."/>
            <person name="Knowles S.L."/>
            <person name="Oberlies N.H."/>
            <person name="Rokas A."/>
        </authorList>
    </citation>
    <scope>NUCLEOTIDE SEQUENCE [LARGE SCALE GENOMIC DNA]</scope>
    <source>
        <strain evidence="3">G536</strain>
    </source>
</reference>
<dbReference type="PROSITE" id="PS51186">
    <property type="entry name" value="GNAT"/>
    <property type="match status" value="1"/>
</dbReference>
<proteinExistence type="predicted"/>
<dbReference type="OrthoDB" id="2832510at2759"/>
<dbReference type="PANTHER" id="PTHR42791:SF14">
    <property type="entry name" value="N-ACETYLTRANSFERASE DOMAIN-CONTAINING PROTEIN"/>
    <property type="match status" value="1"/>
</dbReference>